<evidence type="ECO:0000313" key="1">
    <source>
        <dbReference type="EMBL" id="ADO04193.1"/>
    </source>
</evidence>
<evidence type="ECO:0000313" key="2">
    <source>
        <dbReference type="EMBL" id="ADO04559.1"/>
    </source>
</evidence>
<protein>
    <submittedName>
        <fullName evidence="1">Uncharacterized protein</fullName>
    </submittedName>
</protein>
<dbReference type="Proteomes" id="UP000006864">
    <property type="component" value="Chromosome"/>
</dbReference>
<name>A0AB32X941_HELPC</name>
<dbReference type="EMBL" id="CP002076">
    <property type="protein sequence ID" value="ADO04193.1"/>
    <property type="molecule type" value="Genomic_DNA"/>
</dbReference>
<reference evidence="1" key="2">
    <citation type="submission" date="2010-06" db="EMBL/GenBank/DDBJ databases">
        <authorList>
            <person name="Kersulyte D."/>
            <person name="Herrera P."/>
            <person name="Gilman R.H."/>
            <person name="Berg D.E."/>
        </authorList>
    </citation>
    <scope>NUCLEOTIDE SEQUENCE</scope>
    <source>
        <strain evidence="1">Cuz20</strain>
    </source>
</reference>
<sequence>MIKNPYQRHRELLELFSKGRLSQFKGIKKEIFLLHLKECEFRYNKGKLVSNSVKIDQKKFYRIGFYFVFKLVFLKSLKTLNETINP</sequence>
<dbReference type="EMBL" id="CP002076">
    <property type="protein sequence ID" value="ADO04559.1"/>
    <property type="molecule type" value="Genomic_DNA"/>
</dbReference>
<organism evidence="1 3">
    <name type="scientific">Helicobacter pylori (strain Cuz20)</name>
    <dbReference type="NCBI Taxonomy" id="765964"/>
    <lineage>
        <taxon>Bacteria</taxon>
        <taxon>Pseudomonadati</taxon>
        <taxon>Campylobacterota</taxon>
        <taxon>Epsilonproteobacteria</taxon>
        <taxon>Campylobacterales</taxon>
        <taxon>Helicobacteraceae</taxon>
        <taxon>Helicobacter</taxon>
    </lineage>
</organism>
<proteinExistence type="predicted"/>
<evidence type="ECO:0000313" key="3">
    <source>
        <dbReference type="Proteomes" id="UP000006864"/>
    </source>
</evidence>
<accession>A0AB32X941</accession>
<dbReference type="KEGG" id="hpu:HPCU_05200"/>
<dbReference type="KEGG" id="hpu:HPCU_07085"/>
<reference evidence="3" key="1">
    <citation type="submission" date="2010-06" db="EMBL/GenBank/DDBJ databases">
        <title>Complete genome sequence of Helicobacter pylori strain Cuz20.</title>
        <authorList>
            <person name="Kersulyte D."/>
            <person name="Herrera P."/>
            <person name="Gilman R.H."/>
            <person name="Berg D.E."/>
        </authorList>
    </citation>
    <scope>NUCLEOTIDE SEQUENCE [LARGE SCALE GENOMIC DNA]</scope>
    <source>
        <strain evidence="3">Cuz20</strain>
    </source>
</reference>
<gene>
    <name evidence="1" type="ordered locus">HPCU_05200</name>
    <name evidence="2" type="ordered locus">HPCU_07085</name>
</gene>
<dbReference type="AlphaFoldDB" id="A0AB32X941"/>